<dbReference type="RefSeq" id="XP_015409068.1">
    <property type="nucleotide sequence ID" value="XM_015548613.1"/>
</dbReference>
<comment type="caution">
    <text evidence="9">The sequence shown here is derived from an EMBL/GenBank/DDBJ whole genome shotgun (WGS) entry which is preliminary data.</text>
</comment>
<dbReference type="GO" id="GO:0000981">
    <property type="term" value="F:DNA-binding transcription factor activity, RNA polymerase II-specific"/>
    <property type="evidence" value="ECO:0007669"/>
    <property type="project" value="InterPro"/>
</dbReference>
<dbReference type="AlphaFoldDB" id="A0A0L1J8X5"/>
<dbReference type="EMBL" id="JNOM01000060">
    <property type="protein sequence ID" value="KNG88145.1"/>
    <property type="molecule type" value="Genomic_DNA"/>
</dbReference>
<evidence type="ECO:0000256" key="7">
    <source>
        <dbReference type="SAM" id="MobiDB-lite"/>
    </source>
</evidence>
<keyword evidence="6" id="KW-0539">Nucleus</keyword>
<dbReference type="PANTHER" id="PTHR31845:SF32">
    <property type="entry name" value="MISCELLANEOUS ZN(II)2CYS6 TRANSCRIPTION FACTOR (EUROFUNG)-RELATED"/>
    <property type="match status" value="1"/>
</dbReference>
<evidence type="ECO:0000256" key="3">
    <source>
        <dbReference type="ARBA" id="ARBA00023015"/>
    </source>
</evidence>
<comment type="subcellular location">
    <subcellularLocation>
        <location evidence="1">Nucleus</location>
    </subcellularLocation>
</comment>
<sequence>MPNPESRRTEARRLRKTTPAPYGQACINCARAKCKCLLLATGDRCERCDRLGKECRPPLSVRMRRKGSSNTRIARVESRLDSLLSALQSPSISAQSSSDSEGVRKGDNSLEGHAEQSPSAPNPYDIQTRTPVFALPAPDNPNPLLHVSSDAATRLLEQFRTENLNYLPYIYIPPHVTPQELMKEKPFFWYCLTAVLTPNLTQRESLFTKVHNTIYQELLVDIAPNMDILLGLMTFMSWKTYCAKPFLNFYSHILTGVVCELGINKAPLNEQTILQGFNRAAGLKTDTAMNRTLEERRAVLGCFLITSSIASSLFKSDALRWTPHMEESLEILASTKECVGDELLVWLVRIQLVVDKSYHLRRDGENSHSSPLVTDLLQSQLDSIKRQIPSQLTKNNVVSMYFSNAELAIHEVFIKAPIPTNCPDPQVLKSLHISLLATKTWLDVWLCVPPEHYLGVSFTILFQFCRALVNLFKLSTLDDPAWDKNTVQDSVNLLHYLDRLQINFKRSAGHLGQNAEANIFAKGVKMISAIKERWGPSLMQARQYLPATEVANPTLQNTSGNPDDLRLDGIDDVWMMELLGFI</sequence>
<dbReference type="SUPFAM" id="SSF57701">
    <property type="entry name" value="Zn2/Cys6 DNA-binding domain"/>
    <property type="match status" value="1"/>
</dbReference>
<feature type="region of interest" description="Disordered" evidence="7">
    <location>
        <begin position="89"/>
        <end position="127"/>
    </location>
</feature>
<feature type="compositionally biased region" description="Low complexity" evidence="7">
    <location>
        <begin position="89"/>
        <end position="100"/>
    </location>
</feature>
<dbReference type="Proteomes" id="UP000037505">
    <property type="component" value="Unassembled WGS sequence"/>
</dbReference>
<evidence type="ECO:0000313" key="9">
    <source>
        <dbReference type="EMBL" id="KNG88145.1"/>
    </source>
</evidence>
<evidence type="ECO:0000256" key="6">
    <source>
        <dbReference type="ARBA" id="ARBA00023242"/>
    </source>
</evidence>
<evidence type="ECO:0000256" key="5">
    <source>
        <dbReference type="ARBA" id="ARBA00023163"/>
    </source>
</evidence>
<reference evidence="9 10" key="1">
    <citation type="submission" date="2014-06" db="EMBL/GenBank/DDBJ databases">
        <title>The Genome of the Aflatoxigenic Filamentous Fungus Aspergillus nomius.</title>
        <authorList>
            <person name="Moore M.G."/>
            <person name="Shannon B.M."/>
            <person name="Brian M.M."/>
        </authorList>
    </citation>
    <scope>NUCLEOTIDE SEQUENCE [LARGE SCALE GENOMIC DNA]</scope>
    <source>
        <strain evidence="9 10">NRRL 13137</strain>
    </source>
</reference>
<keyword evidence="5" id="KW-0804">Transcription</keyword>
<dbReference type="GO" id="GO:0008270">
    <property type="term" value="F:zinc ion binding"/>
    <property type="evidence" value="ECO:0007669"/>
    <property type="project" value="InterPro"/>
</dbReference>
<accession>A0A0L1J8X5</accession>
<keyword evidence="3" id="KW-0805">Transcription regulation</keyword>
<organism evidence="9 10">
    <name type="scientific">Aspergillus nomiae NRRL (strain ATCC 15546 / NRRL 13137 / CBS 260.88 / M93)</name>
    <dbReference type="NCBI Taxonomy" id="1509407"/>
    <lineage>
        <taxon>Eukaryota</taxon>
        <taxon>Fungi</taxon>
        <taxon>Dikarya</taxon>
        <taxon>Ascomycota</taxon>
        <taxon>Pezizomycotina</taxon>
        <taxon>Eurotiomycetes</taxon>
        <taxon>Eurotiomycetidae</taxon>
        <taxon>Eurotiales</taxon>
        <taxon>Aspergillaceae</taxon>
        <taxon>Aspergillus</taxon>
        <taxon>Aspergillus subgen. Circumdati</taxon>
    </lineage>
</organism>
<evidence type="ECO:0000256" key="1">
    <source>
        <dbReference type="ARBA" id="ARBA00004123"/>
    </source>
</evidence>
<name>A0A0L1J8X5_ASPN3</name>
<dbReference type="GO" id="GO:0005634">
    <property type="term" value="C:nucleus"/>
    <property type="evidence" value="ECO:0007669"/>
    <property type="project" value="UniProtKB-SubCell"/>
</dbReference>
<dbReference type="PROSITE" id="PS00463">
    <property type="entry name" value="ZN2_CY6_FUNGAL_1"/>
    <property type="match status" value="1"/>
</dbReference>
<evidence type="ECO:0000256" key="4">
    <source>
        <dbReference type="ARBA" id="ARBA00023125"/>
    </source>
</evidence>
<dbReference type="STRING" id="1509407.A0A0L1J8X5"/>
<evidence type="ECO:0000256" key="2">
    <source>
        <dbReference type="ARBA" id="ARBA00022833"/>
    </source>
</evidence>
<dbReference type="GeneID" id="26805160"/>
<keyword evidence="4" id="KW-0238">DNA-binding</keyword>
<evidence type="ECO:0000259" key="8">
    <source>
        <dbReference type="PROSITE" id="PS00463"/>
    </source>
</evidence>
<dbReference type="GO" id="GO:0009893">
    <property type="term" value="P:positive regulation of metabolic process"/>
    <property type="evidence" value="ECO:0007669"/>
    <property type="project" value="UniProtKB-ARBA"/>
</dbReference>
<dbReference type="InterPro" id="IPR001138">
    <property type="entry name" value="Zn2Cys6_DnaBD"/>
</dbReference>
<keyword evidence="2" id="KW-0862">Zinc</keyword>
<feature type="compositionally biased region" description="Basic and acidic residues" evidence="7">
    <location>
        <begin position="101"/>
        <end position="114"/>
    </location>
</feature>
<evidence type="ECO:0000313" key="10">
    <source>
        <dbReference type="Proteomes" id="UP000037505"/>
    </source>
</evidence>
<dbReference type="GO" id="GO:0000976">
    <property type="term" value="F:transcription cis-regulatory region binding"/>
    <property type="evidence" value="ECO:0007669"/>
    <property type="project" value="TreeGrafter"/>
</dbReference>
<keyword evidence="10" id="KW-1185">Reference proteome</keyword>
<gene>
    <name evidence="9" type="ORF">ANOM_003356</name>
</gene>
<dbReference type="InterPro" id="IPR051089">
    <property type="entry name" value="prtT"/>
</dbReference>
<dbReference type="OrthoDB" id="1600564at2759"/>
<dbReference type="InterPro" id="IPR036864">
    <property type="entry name" value="Zn2-C6_fun-type_DNA-bd_sf"/>
</dbReference>
<proteinExistence type="predicted"/>
<dbReference type="PANTHER" id="PTHR31845">
    <property type="entry name" value="FINGER DOMAIN PROTEIN, PUTATIVE-RELATED"/>
    <property type="match status" value="1"/>
</dbReference>
<dbReference type="Gene3D" id="4.10.240.10">
    <property type="entry name" value="Zn(2)-C6 fungal-type DNA-binding domain"/>
    <property type="match status" value="1"/>
</dbReference>
<feature type="domain" description="Zn(2)-C6 fungal-type" evidence="8">
    <location>
        <begin position="25"/>
        <end position="55"/>
    </location>
</feature>
<protein>
    <recommendedName>
        <fullName evidence="8">Zn(2)-C6 fungal-type domain-containing protein</fullName>
    </recommendedName>
</protein>